<evidence type="ECO:0000313" key="2">
    <source>
        <dbReference type="Proteomes" id="UP000438699"/>
    </source>
</evidence>
<comment type="caution">
    <text evidence="1">The sequence shown here is derived from an EMBL/GenBank/DDBJ whole genome shotgun (WGS) entry which is preliminary data.</text>
</comment>
<evidence type="ECO:0000313" key="1">
    <source>
        <dbReference type="EMBL" id="KAB1443453.1"/>
    </source>
</evidence>
<proteinExistence type="predicted"/>
<accession>A0A6N6N6D4</accession>
<dbReference type="EMBL" id="WAIE01000001">
    <property type="protein sequence ID" value="KAB1443453.1"/>
    <property type="molecule type" value="Genomic_DNA"/>
</dbReference>
<reference evidence="1 2" key="1">
    <citation type="journal article" date="2017" name="Int. J. Syst. Evol. Microbiol.">
        <title>Desulfovibrio senegalensis sp. nov., a mesophilic sulfate reducer isolated from marine sediment.</title>
        <authorList>
            <person name="Thioye A."/>
            <person name="Gam Z.B.A."/>
            <person name="Mbengue M."/>
            <person name="Cayol J.L."/>
            <person name="Joseph-Bartoli M."/>
            <person name="Toure-Kane C."/>
            <person name="Labat M."/>
        </authorList>
    </citation>
    <scope>NUCLEOTIDE SEQUENCE [LARGE SCALE GENOMIC DNA]</scope>
    <source>
        <strain evidence="1 2">DSM 101509</strain>
    </source>
</reference>
<gene>
    <name evidence="1" type="ORF">F8A88_04165</name>
</gene>
<dbReference type="AlphaFoldDB" id="A0A6N6N6D4"/>
<dbReference type="Proteomes" id="UP000438699">
    <property type="component" value="Unassembled WGS sequence"/>
</dbReference>
<keyword evidence="2" id="KW-1185">Reference proteome</keyword>
<protein>
    <submittedName>
        <fullName evidence="1">Uncharacterized protein</fullName>
    </submittedName>
</protein>
<dbReference type="RefSeq" id="WP_151149824.1">
    <property type="nucleotide sequence ID" value="NZ_WAIE01000001.1"/>
</dbReference>
<name>A0A6N6N6D4_9BACT</name>
<organism evidence="1 2">
    <name type="scientific">Pseudodesulfovibrio senegalensis</name>
    <dbReference type="NCBI Taxonomy" id="1721087"/>
    <lineage>
        <taxon>Bacteria</taxon>
        <taxon>Pseudomonadati</taxon>
        <taxon>Thermodesulfobacteriota</taxon>
        <taxon>Desulfovibrionia</taxon>
        <taxon>Desulfovibrionales</taxon>
        <taxon>Desulfovibrionaceae</taxon>
    </lineage>
</organism>
<dbReference type="OrthoDB" id="5455282at2"/>
<sequence>MDERVTAELTEGFAMDLWETVRAAKGATGERVFRHTMYAEGEDMVFAGLFPKQDLLEIPDMDDEFRSRLKVFNLLGVVTDGKRSMDMFFLGGSNKPFTSLKSPGELMKVLEPEPLMAFLHLYFKARGFSFDIREMDYDNFMRAVEREALAGTPLAEMAKLQNLFGA</sequence>